<evidence type="ECO:0000313" key="1">
    <source>
        <dbReference type="EMBL" id="KAH0738123.1"/>
    </source>
</evidence>
<accession>A0ABQ7TVV7</accession>
<reference evidence="1 2" key="1">
    <citation type="journal article" date="2021" name="bioRxiv">
        <title>Chromosome-scale and haplotype-resolved genome assembly of a tetraploid potato cultivar.</title>
        <authorList>
            <person name="Sun H."/>
            <person name="Jiao W.-B."/>
            <person name="Krause K."/>
            <person name="Campoy J.A."/>
            <person name="Goel M."/>
            <person name="Folz-Donahue K."/>
            <person name="Kukat C."/>
            <person name="Huettel B."/>
            <person name="Schneeberger K."/>
        </authorList>
    </citation>
    <scope>NUCLEOTIDE SEQUENCE [LARGE SCALE GENOMIC DNA]</scope>
    <source>
        <strain evidence="1">SolTubOtavaFocal</strain>
        <tissue evidence="1">Leaves</tissue>
    </source>
</reference>
<dbReference type="Proteomes" id="UP000826656">
    <property type="component" value="Unassembled WGS sequence"/>
</dbReference>
<organism evidence="1 2">
    <name type="scientific">Solanum tuberosum</name>
    <name type="common">Potato</name>
    <dbReference type="NCBI Taxonomy" id="4113"/>
    <lineage>
        <taxon>Eukaryota</taxon>
        <taxon>Viridiplantae</taxon>
        <taxon>Streptophyta</taxon>
        <taxon>Embryophyta</taxon>
        <taxon>Tracheophyta</taxon>
        <taxon>Spermatophyta</taxon>
        <taxon>Magnoliopsida</taxon>
        <taxon>eudicotyledons</taxon>
        <taxon>Gunneridae</taxon>
        <taxon>Pentapetalae</taxon>
        <taxon>asterids</taxon>
        <taxon>lamiids</taxon>
        <taxon>Solanales</taxon>
        <taxon>Solanaceae</taxon>
        <taxon>Solanoideae</taxon>
        <taxon>Solaneae</taxon>
        <taxon>Solanum</taxon>
    </lineage>
</organism>
<proteinExistence type="predicted"/>
<sequence length="72" mass="7803">MRHFFNQLLQNNPRLNVQDIPGVVGSNLISLVDASSAQTVRGKNIPHSSGSTHDSVLQKLHTGNLESGNLEI</sequence>
<dbReference type="EMBL" id="JAIVGD010000028">
    <property type="protein sequence ID" value="KAH0738123.1"/>
    <property type="molecule type" value="Genomic_DNA"/>
</dbReference>
<comment type="caution">
    <text evidence="1">The sequence shown here is derived from an EMBL/GenBank/DDBJ whole genome shotgun (WGS) entry which is preliminary data.</text>
</comment>
<gene>
    <name evidence="1" type="ORF">KY290_036828</name>
</gene>
<name>A0ABQ7TVV7_SOLTU</name>
<keyword evidence="2" id="KW-1185">Reference proteome</keyword>
<evidence type="ECO:0000313" key="2">
    <source>
        <dbReference type="Proteomes" id="UP000826656"/>
    </source>
</evidence>
<protein>
    <submittedName>
        <fullName evidence="1">Uncharacterized protein</fullName>
    </submittedName>
</protein>